<feature type="region of interest" description="Disordered" evidence="1">
    <location>
        <begin position="191"/>
        <end position="215"/>
    </location>
</feature>
<evidence type="ECO:0000313" key="3">
    <source>
        <dbReference type="EMBL" id="KAJ4145757.1"/>
    </source>
</evidence>
<dbReference type="GeneID" id="80891752"/>
<feature type="domain" description="N-acetyltransferase" evidence="2">
    <location>
        <begin position="43"/>
        <end position="211"/>
    </location>
</feature>
<dbReference type="Pfam" id="PF13302">
    <property type="entry name" value="Acetyltransf_3"/>
    <property type="match status" value="1"/>
</dbReference>
<dbReference type="RefSeq" id="XP_056049427.1">
    <property type="nucleotide sequence ID" value="XM_056195838.1"/>
</dbReference>
<organism evidence="3 4">
    <name type="scientific">Akanthomyces muscarius</name>
    <name type="common">Entomopathogenic fungus</name>
    <name type="synonym">Lecanicillium muscarium</name>
    <dbReference type="NCBI Taxonomy" id="2231603"/>
    <lineage>
        <taxon>Eukaryota</taxon>
        <taxon>Fungi</taxon>
        <taxon>Dikarya</taxon>
        <taxon>Ascomycota</taxon>
        <taxon>Pezizomycotina</taxon>
        <taxon>Sordariomycetes</taxon>
        <taxon>Hypocreomycetidae</taxon>
        <taxon>Hypocreales</taxon>
        <taxon>Cordycipitaceae</taxon>
        <taxon>Akanthomyces</taxon>
    </lineage>
</organism>
<dbReference type="GO" id="GO:0005737">
    <property type="term" value="C:cytoplasm"/>
    <property type="evidence" value="ECO:0007669"/>
    <property type="project" value="TreeGrafter"/>
</dbReference>
<name>A0A9W8Q5Z0_AKAMU</name>
<proteinExistence type="predicted"/>
<evidence type="ECO:0000256" key="1">
    <source>
        <dbReference type="SAM" id="MobiDB-lite"/>
    </source>
</evidence>
<dbReference type="GO" id="GO:0008999">
    <property type="term" value="F:protein-N-terminal-alanine acetyltransferase activity"/>
    <property type="evidence" value="ECO:0007669"/>
    <property type="project" value="TreeGrafter"/>
</dbReference>
<accession>A0A9W8Q5Z0</accession>
<evidence type="ECO:0000259" key="2">
    <source>
        <dbReference type="PROSITE" id="PS51186"/>
    </source>
</evidence>
<dbReference type="InterPro" id="IPR016181">
    <property type="entry name" value="Acyl_CoA_acyltransferase"/>
</dbReference>
<gene>
    <name evidence="3" type="ORF">LMH87_004593</name>
</gene>
<dbReference type="KEGG" id="amus:LMH87_004593"/>
<dbReference type="InterPro" id="IPR000182">
    <property type="entry name" value="GNAT_dom"/>
</dbReference>
<dbReference type="Proteomes" id="UP001144673">
    <property type="component" value="Chromosome 2"/>
</dbReference>
<dbReference type="SUPFAM" id="SSF55729">
    <property type="entry name" value="Acyl-CoA N-acyltransferases (Nat)"/>
    <property type="match status" value="1"/>
</dbReference>
<dbReference type="GO" id="GO:1990189">
    <property type="term" value="F:protein N-terminal-serine acetyltransferase activity"/>
    <property type="evidence" value="ECO:0007669"/>
    <property type="project" value="TreeGrafter"/>
</dbReference>
<dbReference type="PROSITE" id="PS51186">
    <property type="entry name" value="GNAT"/>
    <property type="match status" value="1"/>
</dbReference>
<keyword evidence="4" id="KW-1185">Reference proteome</keyword>
<comment type="caution">
    <text evidence="3">The sequence shown here is derived from an EMBL/GenBank/DDBJ whole genome shotgun (WGS) entry which is preliminary data.</text>
</comment>
<dbReference type="Gene3D" id="3.40.630.30">
    <property type="match status" value="1"/>
</dbReference>
<dbReference type="InterPro" id="IPR051908">
    <property type="entry name" value="Ribosomal_N-acetyltransferase"/>
</dbReference>
<dbReference type="EMBL" id="JAJHUN010000011">
    <property type="protein sequence ID" value="KAJ4145757.1"/>
    <property type="molecule type" value="Genomic_DNA"/>
</dbReference>
<dbReference type="PANTHER" id="PTHR43441:SF2">
    <property type="entry name" value="FAMILY ACETYLTRANSFERASE, PUTATIVE (AFU_ORTHOLOGUE AFUA_7G00850)-RELATED"/>
    <property type="match status" value="1"/>
</dbReference>
<reference evidence="3" key="1">
    <citation type="journal article" date="2023" name="Access Microbiol">
        <title>De-novo genome assembly for Akanthomyces muscarius, a biocontrol agent of insect agricultural pests.</title>
        <authorList>
            <person name="Erdos Z."/>
            <person name="Studholme D.J."/>
            <person name="Raymond B."/>
            <person name="Sharma M."/>
        </authorList>
    </citation>
    <scope>NUCLEOTIDE SEQUENCE</scope>
    <source>
        <strain evidence="3">Ve6</strain>
    </source>
</reference>
<protein>
    <recommendedName>
        <fullName evidence="2">N-acetyltransferase domain-containing protein</fullName>
    </recommendedName>
</protein>
<evidence type="ECO:0000313" key="4">
    <source>
        <dbReference type="Proteomes" id="UP001144673"/>
    </source>
</evidence>
<sequence length="215" mass="23800">MADFSENQGPPAAPDMDQPYLAVCPPAPILRVPPRETLTDGTVTLRRWHASDADALFRIITASRGRLAAWMPWAARKDAYERDEAVGFTARTSKRWDSDEGWDYAITTSADGGEVVIGSCGLRRREDHPGVDAGYWLADGHTGKGYATRAVRMLTEEAFEMLAPSVRIVHDQANEKSRGVPARLGYECQGEVDAEGNPEGRPDTVWVKYPEPQRE</sequence>
<dbReference type="AlphaFoldDB" id="A0A9W8Q5Z0"/>
<dbReference type="PANTHER" id="PTHR43441">
    <property type="entry name" value="RIBOSOMAL-PROTEIN-SERINE ACETYLTRANSFERASE"/>
    <property type="match status" value="1"/>
</dbReference>